<proteinExistence type="inferred from homology"/>
<evidence type="ECO:0000313" key="7">
    <source>
        <dbReference type="Proteomes" id="UP000296374"/>
    </source>
</evidence>
<dbReference type="Pfam" id="PF02397">
    <property type="entry name" value="Bac_transf"/>
    <property type="match status" value="1"/>
</dbReference>
<feature type="transmembrane region" description="Helical" evidence="4">
    <location>
        <begin position="94"/>
        <end position="112"/>
    </location>
</feature>
<evidence type="ECO:0000256" key="2">
    <source>
        <dbReference type="ARBA" id="ARBA00023169"/>
    </source>
</evidence>
<organism evidence="6 7">
    <name type="scientific">Paracoccus liaowanqingii</name>
    <dbReference type="NCBI Taxonomy" id="2560053"/>
    <lineage>
        <taxon>Bacteria</taxon>
        <taxon>Pseudomonadati</taxon>
        <taxon>Pseudomonadota</taxon>
        <taxon>Alphaproteobacteria</taxon>
        <taxon>Rhodobacterales</taxon>
        <taxon>Paracoccaceae</taxon>
        <taxon>Paracoccus</taxon>
    </lineage>
</organism>
<accession>A0A4Y5SQP5</accession>
<dbReference type="KEGG" id="plia:E4191_16800"/>
<feature type="transmembrane region" description="Helical" evidence="4">
    <location>
        <begin position="133"/>
        <end position="150"/>
    </location>
</feature>
<protein>
    <submittedName>
        <fullName evidence="6">Exopolysaccharide biosynthesis UDP-galactose-lipid carrier transferase</fullName>
    </submittedName>
</protein>
<evidence type="ECO:0000256" key="3">
    <source>
        <dbReference type="SAM" id="Coils"/>
    </source>
</evidence>
<dbReference type="Proteomes" id="UP000296374">
    <property type="component" value="Plasmid unnamed8"/>
</dbReference>
<evidence type="ECO:0000313" key="6">
    <source>
        <dbReference type="EMBL" id="QDA35817.1"/>
    </source>
</evidence>
<comment type="similarity">
    <text evidence="1">Belongs to the bacterial sugar transferase family.</text>
</comment>
<gene>
    <name evidence="6" type="ORF">E4191_16800</name>
</gene>
<keyword evidence="3" id="KW-0175">Coiled coil</keyword>
<dbReference type="AlphaFoldDB" id="A0A4Y5SQP5"/>
<keyword evidence="6" id="KW-0614">Plasmid</keyword>
<dbReference type="PANTHER" id="PTHR30576">
    <property type="entry name" value="COLANIC BIOSYNTHESIS UDP-GLUCOSE LIPID CARRIER TRANSFERASE"/>
    <property type="match status" value="1"/>
</dbReference>
<feature type="transmembrane region" description="Helical" evidence="4">
    <location>
        <begin position="67"/>
        <end position="88"/>
    </location>
</feature>
<evidence type="ECO:0000256" key="1">
    <source>
        <dbReference type="ARBA" id="ARBA00006464"/>
    </source>
</evidence>
<evidence type="ECO:0000256" key="4">
    <source>
        <dbReference type="SAM" id="Phobius"/>
    </source>
</evidence>
<keyword evidence="6" id="KW-0808">Transferase</keyword>
<sequence length="494" mass="54319">MPEQGGRTMGRAEILGHDMRRLPEARLVDAAETAPANACEEPVMLRPLPSPVIRAWGHASVNRSMTFSAGVLVVGDAMALLAAGYLLLQQGLRPPGLLPTLALIAVAQIVLLNSARLYPGYGIYPHECLRRRILTWGKVALLTIVGVMLFTTDWMLCALVLTFLVTALVLQLAFRAMIQSLLRRCGVWGMPAVIIAQGEDAEKFRRYFDENWRLGIRCAEAVEPLQAPAFGLALLAGAGPGDQEIDSILRRFEEVVVLAGVPGARAGGLLPGDVRGEIGLRLRSRKLGHAQSFVSRSLDVALALAALPVILPVMMLSAVAIYVVDPGPVLYRQIREGLGARHFHMLKLRTMYRDADRRLEALLAQDEEAQAEWSRHYKLRNDPRILPGIGNFLRMLSLDELPQVFNVLNGDMGIVGPRPFPLYHLDAMDPAFRARRCTVMPGITGLWQVSGRSSADIRRQEELDSFYIDNRSIWMDAQIILGTAAAVIKGDGAY</sequence>
<feature type="transmembrane region" description="Helical" evidence="4">
    <location>
        <begin position="300"/>
        <end position="324"/>
    </location>
</feature>
<dbReference type="PANTHER" id="PTHR30576:SF10">
    <property type="entry name" value="SLL5057 PROTEIN"/>
    <property type="match status" value="1"/>
</dbReference>
<dbReference type="InterPro" id="IPR003362">
    <property type="entry name" value="Bact_transf"/>
</dbReference>
<keyword evidence="2" id="KW-0270">Exopolysaccharide synthesis</keyword>
<keyword evidence="4" id="KW-0472">Membrane</keyword>
<keyword evidence="4" id="KW-1133">Transmembrane helix</keyword>
<dbReference type="EMBL" id="CP040759">
    <property type="protein sequence ID" value="QDA35817.1"/>
    <property type="molecule type" value="Genomic_DNA"/>
</dbReference>
<dbReference type="GO" id="GO:0000271">
    <property type="term" value="P:polysaccharide biosynthetic process"/>
    <property type="evidence" value="ECO:0007669"/>
    <property type="project" value="UniProtKB-KW"/>
</dbReference>
<feature type="transmembrane region" description="Helical" evidence="4">
    <location>
        <begin position="156"/>
        <end position="174"/>
    </location>
</feature>
<feature type="domain" description="Bacterial sugar transferase" evidence="5">
    <location>
        <begin position="296"/>
        <end position="489"/>
    </location>
</feature>
<evidence type="ECO:0000259" key="5">
    <source>
        <dbReference type="Pfam" id="PF02397"/>
    </source>
</evidence>
<keyword evidence="4" id="KW-0812">Transmembrane</keyword>
<dbReference type="GO" id="GO:0016780">
    <property type="term" value="F:phosphotransferase activity, for other substituted phosphate groups"/>
    <property type="evidence" value="ECO:0007669"/>
    <property type="project" value="TreeGrafter"/>
</dbReference>
<geneLocation type="plasmid" evidence="6 7">
    <name>unnamed8</name>
</geneLocation>
<name>A0A4Y5SQP5_9RHOB</name>
<feature type="coiled-coil region" evidence="3">
    <location>
        <begin position="345"/>
        <end position="372"/>
    </location>
</feature>
<reference evidence="7" key="1">
    <citation type="submission" date="2019-05" db="EMBL/GenBank/DDBJ databases">
        <title>Tamlana fucoidanivorans sp. nov., isolated from the surface of algae collected from Fujian province in China.</title>
        <authorList>
            <person name="Li J."/>
        </authorList>
    </citation>
    <scope>NUCLEOTIDE SEQUENCE [LARGE SCALE GENOMIC DNA]</scope>
    <source>
        <strain evidence="7">2251</strain>
        <plasmid evidence="7">unnamed8</plasmid>
    </source>
</reference>